<dbReference type="OrthoDB" id="1911237at2759"/>
<dbReference type="InterPro" id="IPR000228">
    <property type="entry name" value="RNA3'_term_phos_cyc"/>
</dbReference>
<sequence length="521" mass="57347">MPTNYVNFKGAADFRMRLICATLGSRALRCVPAAPRRHRPFVARQSRTSDEKAPRRRRRRHLTVARSLPATPRRIDDIRVNDQNPGVRDYEASLLRLLDKLTNGMKVEINETGTTLKYKPGIVTGGRRISHDCGTARAIGYFLEVVIPICLFAKKPVDLTLTGITNDETDVSVDTIRTVTLPMIKRQFGVDDGLALTIVKRGVAPGGGGEINIKLPIAKELKNVDWTDEGMVKRVRGVAFTLRVSPQTGNRLVDASRGVLNDFLPDVYIFTDHHPGDAKNGQRNKTSPGFGLSLVAETTTGCLLSVDCASTSGSAAKEAGHSIFQVDENSGSSSDEDSDDYSQESGSDDSDQEEEDDEGSDEDEEMEEEDDDEEKDEEEMDSDEDDPAAAEEAERERRREEKEKRREHRVEFKARMERAKGGVMVPEDLGKTITEALVAEIARGGVCDSTHQPLVLLLMAIGPDMLTKARLGPLTPRAIQTLRIIRAVLGVTFNLEEQPQTGTVMCMTVGAGIKNIARRAT</sequence>
<name>C1E809_MICCC</name>
<keyword evidence="3" id="KW-0690">Ribosome biogenesis</keyword>
<dbReference type="Pfam" id="PF05189">
    <property type="entry name" value="RTC_insert"/>
    <property type="match status" value="1"/>
</dbReference>
<dbReference type="AlphaFoldDB" id="C1E809"/>
<dbReference type="Pfam" id="PF01137">
    <property type="entry name" value="RTC"/>
    <property type="match status" value="1"/>
</dbReference>
<dbReference type="GO" id="GO:0004521">
    <property type="term" value="F:RNA endonuclease activity"/>
    <property type="evidence" value="ECO:0007669"/>
    <property type="project" value="TreeGrafter"/>
</dbReference>
<dbReference type="KEGG" id="mis:MICPUN_59207"/>
<keyword evidence="9" id="KW-1185">Reference proteome</keyword>
<dbReference type="OMA" id="YTDQNKG"/>
<evidence type="ECO:0000259" key="6">
    <source>
        <dbReference type="Pfam" id="PF01137"/>
    </source>
</evidence>
<dbReference type="PANTHER" id="PTHR11096">
    <property type="entry name" value="RNA 3' TERMINAL PHOSPHATE CYCLASE"/>
    <property type="match status" value="1"/>
</dbReference>
<evidence type="ECO:0000313" key="8">
    <source>
        <dbReference type="EMBL" id="ACO64071.1"/>
    </source>
</evidence>
<dbReference type="GO" id="GO:0000479">
    <property type="term" value="P:endonucleolytic cleavage of tricistronic rRNA transcript (SSU-rRNA, 5.8S rRNA, LSU-rRNA)"/>
    <property type="evidence" value="ECO:0007669"/>
    <property type="project" value="TreeGrafter"/>
</dbReference>
<proteinExistence type="inferred from homology"/>
<feature type="region of interest" description="Disordered" evidence="5">
    <location>
        <begin position="41"/>
        <end position="60"/>
    </location>
</feature>
<dbReference type="Proteomes" id="UP000002009">
    <property type="component" value="Chromosome 6"/>
</dbReference>
<dbReference type="InterPro" id="IPR020719">
    <property type="entry name" value="RNA3'_term_phos_cycl-like_CS"/>
</dbReference>
<dbReference type="NCBIfam" id="TIGR03400">
    <property type="entry name" value="18S_RNA_Rcl1p"/>
    <property type="match status" value="1"/>
</dbReference>
<dbReference type="InterPro" id="IPR013791">
    <property type="entry name" value="RNA3'-term_phos_cycl_insert"/>
</dbReference>
<comment type="similarity">
    <text evidence="2">Belongs to the RNA 3'-terminal cyclase family. Type 2 subfamily.</text>
</comment>
<accession>C1E809</accession>
<feature type="domain" description="RNA 3'-terminal phosphate cyclase insert" evidence="7">
    <location>
        <begin position="227"/>
        <end position="321"/>
    </location>
</feature>
<protein>
    <recommendedName>
        <fullName evidence="10">RNA 3'-terminal phosphate cyclase</fullName>
    </recommendedName>
</protein>
<dbReference type="PANTHER" id="PTHR11096:SF1">
    <property type="entry name" value="RNA 3'-TERMINAL PHOSPHATE CYCLASE-LIKE PROTEIN"/>
    <property type="match status" value="1"/>
</dbReference>
<evidence type="ECO:0000313" key="9">
    <source>
        <dbReference type="Proteomes" id="UP000002009"/>
    </source>
</evidence>
<dbReference type="SUPFAM" id="SSF55205">
    <property type="entry name" value="EPT/RTPC-like"/>
    <property type="match status" value="1"/>
</dbReference>
<dbReference type="InterPro" id="IPR016443">
    <property type="entry name" value="RNA3'_term_phos_cyc_type_2"/>
</dbReference>
<feature type="domain" description="RNA 3'-terminal phosphate cyclase" evidence="6">
    <location>
        <begin position="70"/>
        <end position="494"/>
    </location>
</feature>
<keyword evidence="4" id="KW-0539">Nucleus</keyword>
<dbReference type="PROSITE" id="PS01287">
    <property type="entry name" value="RTC"/>
    <property type="match status" value="1"/>
</dbReference>
<dbReference type="EMBL" id="CP001327">
    <property type="protein sequence ID" value="ACO64071.1"/>
    <property type="molecule type" value="Genomic_DNA"/>
</dbReference>
<evidence type="ECO:0000256" key="5">
    <source>
        <dbReference type="SAM" id="MobiDB-lite"/>
    </source>
</evidence>
<evidence type="ECO:0000259" key="7">
    <source>
        <dbReference type="Pfam" id="PF05189"/>
    </source>
</evidence>
<dbReference type="STRING" id="296587.C1E809"/>
<evidence type="ECO:0000256" key="1">
    <source>
        <dbReference type="ARBA" id="ARBA00004604"/>
    </source>
</evidence>
<dbReference type="RefSeq" id="XP_002502813.1">
    <property type="nucleotide sequence ID" value="XM_002502767.1"/>
</dbReference>
<gene>
    <name evidence="8" type="ORF">MICPUN_59207</name>
</gene>
<feature type="compositionally biased region" description="Basic and acidic residues" evidence="5">
    <location>
        <begin position="392"/>
        <end position="409"/>
    </location>
</feature>
<comment type="subcellular location">
    <subcellularLocation>
        <location evidence="1">Nucleus</location>
        <location evidence="1">Nucleolus</location>
    </subcellularLocation>
</comment>
<evidence type="ECO:0000256" key="4">
    <source>
        <dbReference type="ARBA" id="ARBA00023242"/>
    </source>
</evidence>
<dbReference type="InParanoid" id="C1E809"/>
<evidence type="ECO:0008006" key="10">
    <source>
        <dbReference type="Google" id="ProtNLM"/>
    </source>
</evidence>
<dbReference type="InterPro" id="IPR023797">
    <property type="entry name" value="RNA3'_phos_cyclase_dom"/>
</dbReference>
<evidence type="ECO:0000256" key="3">
    <source>
        <dbReference type="ARBA" id="ARBA00022517"/>
    </source>
</evidence>
<evidence type="ECO:0000256" key="2">
    <source>
        <dbReference type="ARBA" id="ARBA00007089"/>
    </source>
</evidence>
<dbReference type="GeneID" id="8244459"/>
<dbReference type="GO" id="GO:0005730">
    <property type="term" value="C:nucleolus"/>
    <property type="evidence" value="ECO:0007669"/>
    <property type="project" value="UniProtKB-SubCell"/>
</dbReference>
<dbReference type="Gene3D" id="3.65.10.20">
    <property type="entry name" value="RNA 3'-terminal phosphate cyclase domain"/>
    <property type="match status" value="2"/>
</dbReference>
<organism evidence="8 9">
    <name type="scientific">Micromonas commoda (strain RCC299 / NOUM17 / CCMP2709)</name>
    <name type="common">Picoplanktonic green alga</name>
    <dbReference type="NCBI Taxonomy" id="296587"/>
    <lineage>
        <taxon>Eukaryota</taxon>
        <taxon>Viridiplantae</taxon>
        <taxon>Chlorophyta</taxon>
        <taxon>Mamiellophyceae</taxon>
        <taxon>Mamiellales</taxon>
        <taxon>Mamiellaceae</taxon>
        <taxon>Micromonas</taxon>
    </lineage>
</organism>
<dbReference type="InterPro" id="IPR037136">
    <property type="entry name" value="RNA3'_phos_cyclase_dom_sf"/>
</dbReference>
<reference evidence="8 9" key="1">
    <citation type="journal article" date="2009" name="Science">
        <title>Green evolution and dynamic adaptations revealed by genomes of the marine picoeukaryotes Micromonas.</title>
        <authorList>
            <person name="Worden A.Z."/>
            <person name="Lee J.H."/>
            <person name="Mock T."/>
            <person name="Rouze P."/>
            <person name="Simmons M.P."/>
            <person name="Aerts A.L."/>
            <person name="Allen A.E."/>
            <person name="Cuvelier M.L."/>
            <person name="Derelle E."/>
            <person name="Everett M.V."/>
            <person name="Foulon E."/>
            <person name="Grimwood J."/>
            <person name="Gundlach H."/>
            <person name="Henrissat B."/>
            <person name="Napoli C."/>
            <person name="McDonald S.M."/>
            <person name="Parker M.S."/>
            <person name="Rombauts S."/>
            <person name="Salamov A."/>
            <person name="Von Dassow P."/>
            <person name="Badger J.H."/>
            <person name="Coutinho P.M."/>
            <person name="Demir E."/>
            <person name="Dubchak I."/>
            <person name="Gentemann C."/>
            <person name="Eikrem W."/>
            <person name="Gready J.E."/>
            <person name="John U."/>
            <person name="Lanier W."/>
            <person name="Lindquist E.A."/>
            <person name="Lucas S."/>
            <person name="Mayer K.F."/>
            <person name="Moreau H."/>
            <person name="Not F."/>
            <person name="Otillar R."/>
            <person name="Panaud O."/>
            <person name="Pangilinan J."/>
            <person name="Paulsen I."/>
            <person name="Piegu B."/>
            <person name="Poliakov A."/>
            <person name="Robbens S."/>
            <person name="Schmutz J."/>
            <person name="Toulza E."/>
            <person name="Wyss T."/>
            <person name="Zelensky A."/>
            <person name="Zhou K."/>
            <person name="Armbrust E.V."/>
            <person name="Bhattacharya D."/>
            <person name="Goodenough U.W."/>
            <person name="Van de Peer Y."/>
            <person name="Grigoriev I.V."/>
        </authorList>
    </citation>
    <scope>NUCLEOTIDE SEQUENCE [LARGE SCALE GENOMIC DNA]</scope>
    <source>
        <strain evidence="9">RCC299 / NOUM17</strain>
    </source>
</reference>
<dbReference type="FunCoup" id="C1E809">
    <property type="interactions" value="1641"/>
</dbReference>
<feature type="region of interest" description="Disordered" evidence="5">
    <location>
        <begin position="324"/>
        <end position="409"/>
    </location>
</feature>
<dbReference type="InterPro" id="IPR013792">
    <property type="entry name" value="RNA3'P_cycl/enolpyr_Trfase_a/b"/>
</dbReference>
<dbReference type="eggNOG" id="KOG3980">
    <property type="taxonomic scope" value="Eukaryota"/>
</dbReference>
<feature type="compositionally biased region" description="Acidic residues" evidence="5">
    <location>
        <begin position="334"/>
        <end position="391"/>
    </location>
</feature>